<feature type="compositionally biased region" description="Low complexity" evidence="1">
    <location>
        <begin position="63"/>
        <end position="78"/>
    </location>
</feature>
<dbReference type="InterPro" id="IPR029021">
    <property type="entry name" value="Prot-tyrosine_phosphatase-like"/>
</dbReference>
<evidence type="ECO:0008006" key="4">
    <source>
        <dbReference type="Google" id="ProtNLM"/>
    </source>
</evidence>
<accession>A0A317XJ25</accession>
<reference evidence="2 3" key="1">
    <citation type="journal article" date="2018" name="Mol. Biol. Evol.">
        <title>Broad Genomic Sampling Reveals a Smut Pathogenic Ancestry of the Fungal Clade Ustilaginomycotina.</title>
        <authorList>
            <person name="Kijpornyongpan T."/>
            <person name="Mondo S.J."/>
            <person name="Barry K."/>
            <person name="Sandor L."/>
            <person name="Lee J."/>
            <person name="Lipzen A."/>
            <person name="Pangilinan J."/>
            <person name="LaButti K."/>
            <person name="Hainaut M."/>
            <person name="Henrissat B."/>
            <person name="Grigoriev I.V."/>
            <person name="Spatafora J.W."/>
            <person name="Aime M.C."/>
        </authorList>
    </citation>
    <scope>NUCLEOTIDE SEQUENCE [LARGE SCALE GENOMIC DNA]</scope>
    <source>
        <strain evidence="2 3">MCA 3645</strain>
    </source>
</reference>
<dbReference type="SMART" id="SM01301">
    <property type="entry name" value="PTPlike_phytase"/>
    <property type="match status" value="3"/>
</dbReference>
<feature type="region of interest" description="Disordered" evidence="1">
    <location>
        <begin position="183"/>
        <end position="238"/>
    </location>
</feature>
<feature type="region of interest" description="Disordered" evidence="1">
    <location>
        <begin position="976"/>
        <end position="1052"/>
    </location>
</feature>
<dbReference type="FunFam" id="3.90.190.10:FF:000127">
    <property type="entry name" value="Chromosome 21, whole genome shotgun sequence"/>
    <property type="match status" value="1"/>
</dbReference>
<feature type="compositionally biased region" description="Low complexity" evidence="1">
    <location>
        <begin position="251"/>
        <end position="261"/>
    </location>
</feature>
<dbReference type="FunFam" id="3.90.190.10:FF:000126">
    <property type="entry name" value="Metal ion binding/oxidoreductase"/>
    <property type="match status" value="1"/>
</dbReference>
<dbReference type="PANTHER" id="PTHR23339">
    <property type="entry name" value="TYROSINE SPECIFIC PROTEIN PHOSPHATASE AND DUAL SPECIFICITY PROTEIN PHOSPHATASE"/>
    <property type="match status" value="1"/>
</dbReference>
<keyword evidence="3" id="KW-1185">Reference proteome</keyword>
<dbReference type="InterPro" id="IPR050561">
    <property type="entry name" value="PTP"/>
</dbReference>
<dbReference type="Pfam" id="PF14566">
    <property type="entry name" value="PTPlike_phytase"/>
    <property type="match status" value="3"/>
</dbReference>
<feature type="compositionally biased region" description="Gly residues" evidence="1">
    <location>
        <begin position="473"/>
        <end position="483"/>
    </location>
</feature>
<feature type="region of interest" description="Disordered" evidence="1">
    <location>
        <begin position="1"/>
        <end position="95"/>
    </location>
</feature>
<feature type="compositionally biased region" description="Low complexity" evidence="1">
    <location>
        <begin position="26"/>
        <end position="43"/>
    </location>
</feature>
<dbReference type="CDD" id="cd14496">
    <property type="entry name" value="PTP_paladin"/>
    <property type="match status" value="1"/>
</dbReference>
<organism evidence="2 3">
    <name type="scientific">Testicularia cyperi</name>
    <dbReference type="NCBI Taxonomy" id="1882483"/>
    <lineage>
        <taxon>Eukaryota</taxon>
        <taxon>Fungi</taxon>
        <taxon>Dikarya</taxon>
        <taxon>Basidiomycota</taxon>
        <taxon>Ustilaginomycotina</taxon>
        <taxon>Ustilaginomycetes</taxon>
        <taxon>Ustilaginales</taxon>
        <taxon>Anthracoideaceae</taxon>
        <taxon>Testicularia</taxon>
    </lineage>
</organism>
<proteinExistence type="predicted"/>
<feature type="compositionally biased region" description="Polar residues" evidence="1">
    <location>
        <begin position="223"/>
        <end position="234"/>
    </location>
</feature>
<dbReference type="OrthoDB" id="66369at2759"/>
<evidence type="ECO:0000313" key="2">
    <source>
        <dbReference type="EMBL" id="PWY97867.1"/>
    </source>
</evidence>
<feature type="compositionally biased region" description="Polar residues" evidence="1">
    <location>
        <begin position="44"/>
        <end position="57"/>
    </location>
</feature>
<dbReference type="Gene3D" id="3.90.190.10">
    <property type="entry name" value="Protein tyrosine phosphatase superfamily"/>
    <property type="match status" value="3"/>
</dbReference>
<name>A0A317XJ25_9BASI</name>
<feature type="compositionally biased region" description="Polar residues" evidence="1">
    <location>
        <begin position="194"/>
        <end position="215"/>
    </location>
</feature>
<feature type="region of interest" description="Disordered" evidence="1">
    <location>
        <begin position="251"/>
        <end position="272"/>
    </location>
</feature>
<feature type="region of interest" description="Disordered" evidence="1">
    <location>
        <begin position="1659"/>
        <end position="1685"/>
    </location>
</feature>
<protein>
    <recommendedName>
        <fullName evidence="4">Inositol hexakisphosphate-domain-containing protein</fullName>
    </recommendedName>
</protein>
<gene>
    <name evidence="2" type="ORF">BCV70DRAFT_202357</name>
</gene>
<evidence type="ECO:0000313" key="3">
    <source>
        <dbReference type="Proteomes" id="UP000246740"/>
    </source>
</evidence>
<dbReference type="Proteomes" id="UP000246740">
    <property type="component" value="Unassembled WGS sequence"/>
</dbReference>
<sequence length="1727" mass="188082">MSATPTGPEDGFEPLSPELDQHDDVPALQSPLPAPQQPVASSSTTTAPKQSQRSVSTGLAFLSTSSHSSASGSQFASADPARGPTLPTRNNLLGSDGFGQRGAHLWAQREEGVVRNRHGSVLNRGLILKTDHFAGGARNAHLNLHLQGAPNFRKADCSLEVYGVAQPTMTGLKTILSVLKARPLPNRDAPPTRGTLNRSSYTASSVAAQDPSSEPDTFPPNAPSSTSNTLSPASQALPGWSPNLAAQSVASTLSASAQQSTPGLHAADGGARPDQKLRKCVWVCTREEPVIYVGGRPFVLREAERPVSTFGLSMRADNLEAIELRLKQDILREAARYGGLLMVHEETAQGKIEPTWIAVDEASVHTVREVWERVKAEGWRVDYHRIPIAEDQAIENNYLDAYTQVIKDLDPTETSLVANCGIGFTRTTFAMVAAVILRRKQMLLLGFRDPFEPLTEQPKSPPQTAANQSSSLGGSGSGSGGTGTPAHSGVARSLRQASEQQAQNLSLLRLIRVLNVSLSTRDSQSTIEILLSNPALLESLRKANSGDYGVIRQLSGLLDEGLENKAIVDAAIDSCAHVTNLRETILSSRIRYSTDALDEAQSTLHLEKAAKSLEKYFFLVAFASYVNASKTATFQHRFASWLKNRAEIWRGIQLIRSKGRRLYFFDPVGDLRILSGGKAGDLVATSDKLQSRFGEVSGQGAQVPGDEFAEYVIRNRAGIVLRPFTLLKCDIWRKFIERNAGLPIRGTVNFRRIPDSNIFATGQPTVDGIRNVLAALQEHYATKPDAASYPTRTVTWINLREEPLVYVNGKPYCLRQKGMSLRNIKAYSGINWDRLLLLEDRLKNDVINELNAGEGRLLLHTETADGTVVPIWEEASPAEVDTIQEIMNSLGTDFKTRLQLRFRRIPMTAEKPPDFSDISELLSTVLQANVERHPIVLNCQLGRGRSTMTAVLILMIVRWLKQSQAKYDDIQIHEIQDETDPTSASAASRDGVEDGDAKATTQPGSERRDDGSGPNSGTATPYAKEIINADLLNDRPRDSNADETSGTSTKRGPLSYHVINSLLRVIPKGLEVKRMVDDCIDQCSTVTNLRDAIEESRLAAEDTEDEALRKKRIQSAIHNLRRYFLLIVFQSYLTQTRPDLLEASPSFRTFVTRQPVFDTIAKEFEKVDISTIMPLQKVDASDGMALSDEVQDVVSHRSGSILSAYTMLKSDFFSGILKLGLPERIEGMPNMRGVPLLLTPPTNNTLAGAATGTTPSTPMTPRTPILSHGRETWGSGMPTVEGLRRGLTRMGAAPNGPAKVVWTSLREEPVLYVNGRPHVLRLADQPVTNIEATGVTTDVVEGMEAALKMDMLKEAAEREGRVLLHDETEIRQGEFDIVPVWETVKEGDVLTPREVYELVHSEGYKVDYARLAITDEQAPVPAVFSQLEARVILALQTGSTCVFNCQMGRGRTTTGMVIASLVSTVWHFGDQLVANYEMSGSMVLPPQGTVAGLGSVASSTSTGSAVGGGAGGGAAGAANALTSVPEDDEAFGQPKDNLDNREDDLWLQGEWRTILQLVGVLSHGKLAKKLTDRAIDRMEAVQNLRKAIYDSKLRADNAEAGTKKHKHLSTVFTNYLQRYGYLITFANYLLEKSEADGFVPLLPPLGGGGPAIALDASTIDETGSSGGPSSVPMRPRSESMSSQISTSTSFTVNTDLASSGYRKFPSFLGWLQPRREIANILGRNDLE</sequence>
<evidence type="ECO:0000256" key="1">
    <source>
        <dbReference type="SAM" id="MobiDB-lite"/>
    </source>
</evidence>
<dbReference type="InParanoid" id="A0A317XJ25"/>
<dbReference type="EMBL" id="KZ819201">
    <property type="protein sequence ID" value="PWY97867.1"/>
    <property type="molecule type" value="Genomic_DNA"/>
</dbReference>
<dbReference type="SUPFAM" id="SSF52799">
    <property type="entry name" value="(Phosphotyrosine protein) phosphatases II"/>
    <property type="match status" value="3"/>
</dbReference>
<feature type="region of interest" description="Disordered" evidence="1">
    <location>
        <begin position="453"/>
        <end position="495"/>
    </location>
</feature>